<comment type="caution">
    <text evidence="1">The sequence shown here is derived from an EMBL/GenBank/DDBJ whole genome shotgun (WGS) entry which is preliminary data.</text>
</comment>
<accession>A0A133VE73</accession>
<evidence type="ECO:0000313" key="1">
    <source>
        <dbReference type="EMBL" id="KXB04752.1"/>
    </source>
</evidence>
<dbReference type="AlphaFoldDB" id="A0A133VE73"/>
<sequence length="199" mass="23304">MQINLVSDEKVEVLIPDTLTDRKGTKLESFQDLDSGLPIAINSSSPIHISNILFIVEEIDDKKLIKNFALPKTVSVDGSEVIRIPWKEANKAAMLSFEYQKSKKYRKKFYLATYSQYTNNLYKSSKPYVPMWMFSASYQHDSELDSKYEEMFGFSARDMVQADSEERWKITGMSKKDFKEIIEKNRDRITDYLELDRYN</sequence>
<gene>
    <name evidence="1" type="ORF">AKJ49_01760</name>
</gene>
<proteinExistence type="predicted"/>
<name>A0A133VE73_9EURY</name>
<keyword evidence="2" id="KW-1185">Reference proteome</keyword>
<reference evidence="1 2" key="1">
    <citation type="journal article" date="2016" name="Sci. Rep.">
        <title>Metabolic traits of an uncultured archaeal lineage -MSBL1- from brine pools of the Red Sea.</title>
        <authorList>
            <person name="Mwirichia R."/>
            <person name="Alam I."/>
            <person name="Rashid M."/>
            <person name="Vinu M."/>
            <person name="Ba-Alawi W."/>
            <person name="Anthony Kamau A."/>
            <person name="Kamanda Ngugi D."/>
            <person name="Goker M."/>
            <person name="Klenk H.P."/>
            <person name="Bajic V."/>
            <person name="Stingl U."/>
        </authorList>
    </citation>
    <scope>NUCLEOTIDE SEQUENCE [LARGE SCALE GENOMIC DNA]</scope>
    <source>
        <strain evidence="1">SCGC-AAA382A03</strain>
    </source>
</reference>
<protein>
    <submittedName>
        <fullName evidence="1">Uncharacterized protein</fullName>
    </submittedName>
</protein>
<dbReference type="Proteomes" id="UP000070549">
    <property type="component" value="Unassembled WGS sequence"/>
</dbReference>
<dbReference type="EMBL" id="LHYC01000047">
    <property type="protein sequence ID" value="KXB04752.1"/>
    <property type="molecule type" value="Genomic_DNA"/>
</dbReference>
<evidence type="ECO:0000313" key="2">
    <source>
        <dbReference type="Proteomes" id="UP000070549"/>
    </source>
</evidence>
<organism evidence="1 2">
    <name type="scientific">candidate division MSBL1 archaeon SCGC-AAA382A03</name>
    <dbReference type="NCBI Taxonomy" id="1698278"/>
    <lineage>
        <taxon>Archaea</taxon>
        <taxon>Methanobacteriati</taxon>
        <taxon>Methanobacteriota</taxon>
        <taxon>candidate division MSBL1</taxon>
    </lineage>
</organism>